<feature type="coiled-coil region" evidence="1">
    <location>
        <begin position="28"/>
        <end position="62"/>
    </location>
</feature>
<accession>A0A411PH21</accession>
<keyword evidence="1" id="KW-0175">Coiled coil</keyword>
<evidence type="ECO:0000256" key="2">
    <source>
        <dbReference type="SAM" id="SignalP"/>
    </source>
</evidence>
<keyword evidence="2" id="KW-0732">Signal</keyword>
<dbReference type="EMBL" id="CP036200">
    <property type="protein sequence ID" value="QBF82881.1"/>
    <property type="molecule type" value="Genomic_DNA"/>
</dbReference>
<sequence>MMKKNVFAPNRVALAISATLLCLSTSAVASESDRINELEERLNQLEVELIEAKDAAKSTDRVKFKTGDPSPELISKDGQSTMQFTGRIQMDYVNADPFYTGDDREYTEGFDEVSFRRVRFGVEGYFSNVWKYSLEFDFDGASEVEVKDANVNYRGFENSEIKLGFQKFGYGMEATGSSKNLAFLERASTDTFSPDRAVGASWLYKGDGYNFTLGYGVTALLNDDDENEKLDVLNGRITYTPIKNSDHLLHLGASGLYTKTNDYTQKVRYRARPNTKATGRIIDTGKVKAESTQHYGIEAAYQHRNLLIQGEYAIAKTDAVEGEESISVNAGYIQAVYTLTGEKWGYSGKKGVFKTAKPDNAISAGGWGAWELAARIDIADFTDTDAGVDGGKKTDYVLGVNWYLENNLKAQFNYVHTQADYETAFEDINGNMVYEQDGNVFQARLQYAF</sequence>
<gene>
    <name evidence="3" type="ORF">EXU30_09360</name>
</gene>
<evidence type="ECO:0000256" key="1">
    <source>
        <dbReference type="SAM" id="Coils"/>
    </source>
</evidence>
<name>A0A411PH21_9GAMM</name>
<proteinExistence type="predicted"/>
<evidence type="ECO:0000313" key="3">
    <source>
        <dbReference type="EMBL" id="QBF82881.1"/>
    </source>
</evidence>
<dbReference type="OrthoDB" id="9807854at2"/>
<organism evidence="3 4">
    <name type="scientific">Shewanella maritima</name>
    <dbReference type="NCBI Taxonomy" id="2520507"/>
    <lineage>
        <taxon>Bacteria</taxon>
        <taxon>Pseudomonadati</taxon>
        <taxon>Pseudomonadota</taxon>
        <taxon>Gammaproteobacteria</taxon>
        <taxon>Alteromonadales</taxon>
        <taxon>Shewanellaceae</taxon>
        <taxon>Shewanella</taxon>
    </lineage>
</organism>
<evidence type="ECO:0000313" key="4">
    <source>
        <dbReference type="Proteomes" id="UP000291106"/>
    </source>
</evidence>
<dbReference type="KEGG" id="smai:EXU30_09360"/>
<reference evidence="3 4" key="1">
    <citation type="submission" date="2019-02" db="EMBL/GenBank/DDBJ databases">
        <title>Shewanella sp. D4-2 isolated from Dokdo Island.</title>
        <authorList>
            <person name="Baek K."/>
        </authorList>
    </citation>
    <scope>NUCLEOTIDE SEQUENCE [LARGE SCALE GENOMIC DNA]</scope>
    <source>
        <strain evidence="3 4">D4-2</strain>
    </source>
</reference>
<dbReference type="Gene3D" id="2.40.160.10">
    <property type="entry name" value="Porin"/>
    <property type="match status" value="1"/>
</dbReference>
<dbReference type="RefSeq" id="WP_130599451.1">
    <property type="nucleotide sequence ID" value="NZ_CP036200.1"/>
</dbReference>
<protein>
    <submittedName>
        <fullName evidence="3">Porin</fullName>
    </submittedName>
</protein>
<dbReference type="SUPFAM" id="SSF56935">
    <property type="entry name" value="Porins"/>
    <property type="match status" value="1"/>
</dbReference>
<dbReference type="Proteomes" id="UP000291106">
    <property type="component" value="Chromosome"/>
</dbReference>
<dbReference type="InterPro" id="IPR010870">
    <property type="entry name" value="Porin_O/P"/>
</dbReference>
<feature type="signal peptide" evidence="2">
    <location>
        <begin position="1"/>
        <end position="29"/>
    </location>
</feature>
<dbReference type="AlphaFoldDB" id="A0A411PH21"/>
<keyword evidence="4" id="KW-1185">Reference proteome</keyword>
<dbReference type="Pfam" id="PF07396">
    <property type="entry name" value="Porin_O_P"/>
    <property type="match status" value="1"/>
</dbReference>
<feature type="chain" id="PRO_5019166502" evidence="2">
    <location>
        <begin position="30"/>
        <end position="449"/>
    </location>
</feature>
<dbReference type="InterPro" id="IPR023614">
    <property type="entry name" value="Porin_dom_sf"/>
</dbReference>